<dbReference type="AlphaFoldDB" id="A0AAI9T153"/>
<dbReference type="CDD" id="cd00067">
    <property type="entry name" value="GAL4"/>
    <property type="match status" value="1"/>
</dbReference>
<dbReference type="SUPFAM" id="SSF57701">
    <property type="entry name" value="Zn2/Cys6 DNA-binding domain"/>
    <property type="match status" value="1"/>
</dbReference>
<dbReference type="InterPro" id="IPR001138">
    <property type="entry name" value="Zn2Cys6_DnaBD"/>
</dbReference>
<dbReference type="Pfam" id="PF11951">
    <property type="entry name" value="Fungal_trans_2"/>
    <property type="match status" value="1"/>
</dbReference>
<feature type="compositionally biased region" description="Low complexity" evidence="3">
    <location>
        <begin position="191"/>
        <end position="206"/>
    </location>
</feature>
<dbReference type="Pfam" id="PF00172">
    <property type="entry name" value="Zn_clus"/>
    <property type="match status" value="1"/>
</dbReference>
<evidence type="ECO:0000313" key="6">
    <source>
        <dbReference type="Proteomes" id="UP001202479"/>
    </source>
</evidence>
<dbReference type="InterPro" id="IPR021858">
    <property type="entry name" value="Fun_TF"/>
</dbReference>
<protein>
    <recommendedName>
        <fullName evidence="4">Zn(2)-C6 fungal-type domain-containing protein</fullName>
    </recommendedName>
</protein>
<evidence type="ECO:0000256" key="1">
    <source>
        <dbReference type="ARBA" id="ARBA00004123"/>
    </source>
</evidence>
<evidence type="ECO:0000256" key="3">
    <source>
        <dbReference type="SAM" id="MobiDB-lite"/>
    </source>
</evidence>
<dbReference type="PANTHER" id="PTHR37534">
    <property type="entry name" value="TRANSCRIPTIONAL ACTIVATOR PROTEIN UGA3"/>
    <property type="match status" value="1"/>
</dbReference>
<dbReference type="GO" id="GO:0005634">
    <property type="term" value="C:nucleus"/>
    <property type="evidence" value="ECO:0007669"/>
    <property type="project" value="UniProtKB-SubCell"/>
</dbReference>
<dbReference type="GO" id="GO:0000981">
    <property type="term" value="F:DNA-binding transcription factor activity, RNA polymerase II-specific"/>
    <property type="evidence" value="ECO:0007669"/>
    <property type="project" value="InterPro"/>
</dbReference>
<proteinExistence type="predicted"/>
<dbReference type="InterPro" id="IPR036864">
    <property type="entry name" value="Zn2-C6_fun-type_DNA-bd_sf"/>
</dbReference>
<dbReference type="GeneID" id="73377861"/>
<dbReference type="RefSeq" id="XP_049182696.1">
    <property type="nucleotide sequence ID" value="XM_049323651.1"/>
</dbReference>
<dbReference type="PROSITE" id="PS50048">
    <property type="entry name" value="ZN2_CY6_FUNGAL_2"/>
    <property type="match status" value="1"/>
</dbReference>
<gene>
    <name evidence="5" type="ORF">KGF56_000244</name>
</gene>
<feature type="compositionally biased region" description="Polar residues" evidence="3">
    <location>
        <begin position="1"/>
        <end position="25"/>
    </location>
</feature>
<keyword evidence="2" id="KW-0539">Nucleus</keyword>
<dbReference type="Proteomes" id="UP001202479">
    <property type="component" value="Unassembled WGS sequence"/>
</dbReference>
<dbReference type="SMART" id="SM00066">
    <property type="entry name" value="GAL4"/>
    <property type="match status" value="1"/>
</dbReference>
<feature type="compositionally biased region" description="Basic residues" evidence="3">
    <location>
        <begin position="161"/>
        <end position="171"/>
    </location>
</feature>
<dbReference type="Gene3D" id="4.10.240.10">
    <property type="entry name" value="Zn(2)-C6 fungal-type DNA-binding domain"/>
    <property type="match status" value="1"/>
</dbReference>
<reference evidence="5" key="1">
    <citation type="journal article" date="2022" name="DNA Res.">
        <title>Genome analysis of five recently described species of the CUG-Ser clade uncovers Candida theae as a new hybrid lineage with pathogenic potential in the Candida parapsilosis species complex.</title>
        <authorList>
            <person name="Mixao V."/>
            <person name="Del Olmo V."/>
            <person name="Hegedusova E."/>
            <person name="Saus E."/>
            <person name="Pryszcz L."/>
            <person name="Cillingova A."/>
            <person name="Nosek J."/>
            <person name="Gabaldon T."/>
        </authorList>
    </citation>
    <scope>NUCLEOTIDE SEQUENCE</scope>
    <source>
        <strain evidence="5">CBS 10844</strain>
    </source>
</reference>
<accession>A0AAI9T153</accession>
<evidence type="ECO:0000256" key="2">
    <source>
        <dbReference type="ARBA" id="ARBA00023242"/>
    </source>
</evidence>
<organism evidence="5 6">
    <name type="scientific">Candida oxycetoniae</name>
    <dbReference type="NCBI Taxonomy" id="497107"/>
    <lineage>
        <taxon>Eukaryota</taxon>
        <taxon>Fungi</taxon>
        <taxon>Dikarya</taxon>
        <taxon>Ascomycota</taxon>
        <taxon>Saccharomycotina</taxon>
        <taxon>Pichiomycetes</taxon>
        <taxon>Debaryomycetaceae</taxon>
        <taxon>Candida/Lodderomyces clade</taxon>
        <taxon>Candida</taxon>
    </lineage>
</organism>
<evidence type="ECO:0000313" key="5">
    <source>
        <dbReference type="EMBL" id="KAI3406951.2"/>
    </source>
</evidence>
<dbReference type="EMBL" id="JAHUZD010000019">
    <property type="protein sequence ID" value="KAI3406951.2"/>
    <property type="molecule type" value="Genomic_DNA"/>
</dbReference>
<keyword evidence="6" id="KW-1185">Reference proteome</keyword>
<dbReference type="PROSITE" id="PS00463">
    <property type="entry name" value="ZN2_CY6_FUNGAL_1"/>
    <property type="match status" value="1"/>
</dbReference>
<dbReference type="PANTHER" id="PTHR37534:SF7">
    <property type="entry name" value="TRANSCRIPTIONAL ACTIVATOR PROTEIN UGA3"/>
    <property type="match status" value="1"/>
</dbReference>
<dbReference type="GO" id="GO:0045944">
    <property type="term" value="P:positive regulation of transcription by RNA polymerase II"/>
    <property type="evidence" value="ECO:0007669"/>
    <property type="project" value="TreeGrafter"/>
</dbReference>
<comment type="caution">
    <text evidence="5">The sequence shown here is derived from an EMBL/GenBank/DDBJ whole genome shotgun (WGS) entry which is preliminary data.</text>
</comment>
<dbReference type="GO" id="GO:0008270">
    <property type="term" value="F:zinc ion binding"/>
    <property type="evidence" value="ECO:0007669"/>
    <property type="project" value="InterPro"/>
</dbReference>
<dbReference type="GO" id="GO:0000976">
    <property type="term" value="F:transcription cis-regulatory region binding"/>
    <property type="evidence" value="ECO:0007669"/>
    <property type="project" value="TreeGrafter"/>
</dbReference>
<feature type="domain" description="Zn(2)-C6 fungal-type" evidence="4">
    <location>
        <begin position="84"/>
        <end position="114"/>
    </location>
</feature>
<feature type="region of interest" description="Disordered" evidence="3">
    <location>
        <begin position="136"/>
        <end position="232"/>
    </location>
</feature>
<sequence>MLVTFNSRSQNGNKVRDVSLSNPSNEALKVKQEKDISSNGTGNIFESSVPIAQSKPTNEPGSVKMIKNSTDFHKFKESGRSRYGCITCKIRKKKCDETRPVCSDCSRLSKKCYYVDRDTMTNEEIQSLKKKVEIEESNHKLRKRKLKPNQVQASADEQQKSRNKNKKRKKKEKENVASMQQEIEPFPSKISTFSSTSSSSTTTTASCPKVDSPITTSNIKETLSETKEPVTPQFESADGILVPSKSMVSSHSIESLSSFAFDHDSASPSTFLNLLKEMSRGHDYITQANKIEEQPDDHLELASFMHLPTFNGIIADSFDQDVTTSTTTTTTTTTITTNNHSNGASTSYLDLISSINAHLTPSPQPPLYIPELVNPSYSFLYNYYVDVITNKISIAPVSQDEANSYQKIFLPLAHKDKGVFYSLLAWAGYQLGGTWEEEAQNFVKKALVHFHSKGDEDRQSVITKLALILTLCAAEICNGDVKKWGVYLNWGWKLLESHGGIAEFNKSKEEHWLTTIFAYHDLLASPAVQRGTYYSPLIYDRIFDDSEGFMKGQLHPLIGVAKRLFRLIGDISDLLYKSRKLLKEYYERGTNDDTSDTCMEAKDDGFLDSDLDFSDTESEISQYGKSAKLLSYVITKANELEQQIDESKPDKKDLYNLSDHDLELQLTLFEAFQLSAKLFLRQSVLKCNPSHLESQVMNINLIKCLDILIGSPVQASLVFPTFIAGIHCVSKHDQQAMQERVKVFIKTYGMFNVNRVKDIMEKIWKKNSNGNQVLDWHEILDELGWDLNFA</sequence>
<comment type="subcellular location">
    <subcellularLocation>
        <location evidence="1">Nucleus</location>
    </subcellularLocation>
</comment>
<feature type="region of interest" description="Disordered" evidence="3">
    <location>
        <begin position="1"/>
        <end position="45"/>
    </location>
</feature>
<evidence type="ECO:0000259" key="4">
    <source>
        <dbReference type="PROSITE" id="PS50048"/>
    </source>
</evidence>
<name>A0AAI9T153_9ASCO</name>